<dbReference type="AlphaFoldDB" id="A0A4P6MUZ7"/>
<dbReference type="KEGG" id="jli:EXU32_15730"/>
<accession>A0A4P6MUZ7</accession>
<keyword evidence="3" id="KW-1185">Reference proteome</keyword>
<dbReference type="Proteomes" id="UP000290408">
    <property type="component" value="Chromosome"/>
</dbReference>
<proteinExistence type="predicted"/>
<gene>
    <name evidence="2" type="ORF">EXU32_15730</name>
</gene>
<dbReference type="RefSeq" id="WP_130630759.1">
    <property type="nucleotide sequence ID" value="NZ_CP036164.1"/>
</dbReference>
<feature type="compositionally biased region" description="Basic and acidic residues" evidence="1">
    <location>
        <begin position="167"/>
        <end position="250"/>
    </location>
</feature>
<protein>
    <submittedName>
        <fullName evidence="2">Uncharacterized protein</fullName>
    </submittedName>
</protein>
<name>A0A4P6MUZ7_9MICO</name>
<feature type="region of interest" description="Disordered" evidence="1">
    <location>
        <begin position="149"/>
        <end position="250"/>
    </location>
</feature>
<organism evidence="2 3">
    <name type="scientific">Janibacter limosus</name>
    <dbReference type="NCBI Taxonomy" id="53458"/>
    <lineage>
        <taxon>Bacteria</taxon>
        <taxon>Bacillati</taxon>
        <taxon>Actinomycetota</taxon>
        <taxon>Actinomycetes</taxon>
        <taxon>Micrococcales</taxon>
        <taxon>Intrasporangiaceae</taxon>
        <taxon>Janibacter</taxon>
    </lineage>
</organism>
<reference evidence="2 3" key="1">
    <citation type="submission" date="2019-02" db="EMBL/GenBank/DDBJ databases">
        <title>Genomic data mining of an Antarctic deep-sea actinobacterium, Janibacterlimosus P3-3-X1.</title>
        <authorList>
            <person name="Liao L."/>
            <person name="Chen B."/>
        </authorList>
    </citation>
    <scope>NUCLEOTIDE SEQUENCE [LARGE SCALE GENOMIC DNA]</scope>
    <source>
        <strain evidence="2 3">P3-3-X1</strain>
    </source>
</reference>
<dbReference type="OrthoDB" id="4869995at2"/>
<evidence type="ECO:0000313" key="2">
    <source>
        <dbReference type="EMBL" id="QBF47574.1"/>
    </source>
</evidence>
<sequence>MSPQTSHLEPRLRRRRRLIWATVLPAIILLVLAARFVTLPVHMGQAQQAHGKDDGAGMVSAADKLHVLNIVERWRAPFVEGTGKSISGDLEGGRADLETALARTSNPQDDCTVRTNLVITISQQSDKAKEDGDAAREKSLAEEALKLIEEGPEGCLDGQDDGNGGEAGRKQQEQKDKLEEQTGKGQDQEPKDPKDPKDKKKSPGEGTEEKKDPKQKELEERNTTGQKESESKRREQEGEEKGSDGVDKPW</sequence>
<dbReference type="EMBL" id="CP036164">
    <property type="protein sequence ID" value="QBF47574.1"/>
    <property type="molecule type" value="Genomic_DNA"/>
</dbReference>
<evidence type="ECO:0000256" key="1">
    <source>
        <dbReference type="SAM" id="MobiDB-lite"/>
    </source>
</evidence>
<evidence type="ECO:0000313" key="3">
    <source>
        <dbReference type="Proteomes" id="UP000290408"/>
    </source>
</evidence>